<evidence type="ECO:0000256" key="1">
    <source>
        <dbReference type="SAM" id="MobiDB-lite"/>
    </source>
</evidence>
<keyword evidence="4" id="KW-1185">Reference proteome</keyword>
<dbReference type="OrthoDB" id="76494at2759"/>
<gene>
    <name evidence="3" type="primary">Aste57867_39</name>
    <name evidence="2" type="ORF">As57867_000039</name>
    <name evidence="3" type="ORF">ASTE57867_39</name>
</gene>
<dbReference type="EMBL" id="VJMH01000002">
    <property type="protein sequence ID" value="KAF0720760.1"/>
    <property type="molecule type" value="Genomic_DNA"/>
</dbReference>
<accession>A0A485K213</accession>
<evidence type="ECO:0000313" key="2">
    <source>
        <dbReference type="EMBL" id="KAF0720760.1"/>
    </source>
</evidence>
<dbReference type="EMBL" id="CAADRA010000002">
    <property type="protein sequence ID" value="VFT77265.1"/>
    <property type="molecule type" value="Genomic_DNA"/>
</dbReference>
<sequence length="310" mass="35356">MCETVFGAAAYRTYKYIDSKRLLVFRRRRTHEMAAARRRPPRCSESPSAAIDSFEQSMGLSIRGFTKTCVCAKKEATLKLDDKHTAFGKPFAMPVDFVPPLKPTKPPDDNDNQEPVAAPRKKKVARPQSASTTRKYDTTKPKIPPVDFVYDIATRKQLRAAIELERKELRHLVQERETDLRQANLWLNDKRPSPPKAKARKERVCWSTPRRAMPPPSSSSASRESTPRVDVAMTVVPLDNTSQLHRALDEIVWPREQMPPSMEKKKQRPMSAINRRNSIAENVHFVEWQTSNYHTQDNNGSAAPNGRGRI</sequence>
<dbReference type="AlphaFoldDB" id="A0A485K213"/>
<evidence type="ECO:0000313" key="3">
    <source>
        <dbReference type="EMBL" id="VFT77265.1"/>
    </source>
</evidence>
<feature type="region of interest" description="Disordered" evidence="1">
    <location>
        <begin position="187"/>
        <end position="228"/>
    </location>
</feature>
<reference evidence="2" key="2">
    <citation type="submission" date="2019-06" db="EMBL/GenBank/DDBJ databases">
        <title>Genomics analysis of Aphanomyces spp. identifies a new class of oomycete effector associated with host adaptation.</title>
        <authorList>
            <person name="Gaulin E."/>
        </authorList>
    </citation>
    <scope>NUCLEOTIDE SEQUENCE</scope>
    <source>
        <strain evidence="2">CBS 578.67</strain>
    </source>
</reference>
<proteinExistence type="predicted"/>
<reference evidence="3 4" key="1">
    <citation type="submission" date="2019-03" db="EMBL/GenBank/DDBJ databases">
        <authorList>
            <person name="Gaulin E."/>
            <person name="Dumas B."/>
        </authorList>
    </citation>
    <scope>NUCLEOTIDE SEQUENCE [LARGE SCALE GENOMIC DNA]</scope>
    <source>
        <strain evidence="3">CBS 568.67</strain>
    </source>
</reference>
<dbReference type="Proteomes" id="UP000332933">
    <property type="component" value="Unassembled WGS sequence"/>
</dbReference>
<evidence type="ECO:0000313" key="4">
    <source>
        <dbReference type="Proteomes" id="UP000332933"/>
    </source>
</evidence>
<protein>
    <submittedName>
        <fullName evidence="3">Aste57867_39 protein</fullName>
    </submittedName>
</protein>
<feature type="region of interest" description="Disordered" evidence="1">
    <location>
        <begin position="97"/>
        <end position="140"/>
    </location>
</feature>
<organism evidence="3 4">
    <name type="scientific">Aphanomyces stellatus</name>
    <dbReference type="NCBI Taxonomy" id="120398"/>
    <lineage>
        <taxon>Eukaryota</taxon>
        <taxon>Sar</taxon>
        <taxon>Stramenopiles</taxon>
        <taxon>Oomycota</taxon>
        <taxon>Saprolegniomycetes</taxon>
        <taxon>Saprolegniales</taxon>
        <taxon>Verrucalvaceae</taxon>
        <taxon>Aphanomyces</taxon>
    </lineage>
</organism>
<name>A0A485K213_9STRA</name>